<dbReference type="Gene3D" id="3.90.1140.10">
    <property type="entry name" value="Cyclic phosphodiesterase"/>
    <property type="match status" value="1"/>
</dbReference>
<dbReference type="SUPFAM" id="SSF88697">
    <property type="entry name" value="PUA domain-like"/>
    <property type="match status" value="1"/>
</dbReference>
<protein>
    <submittedName>
        <fullName evidence="2">Uncharacterized protein YhfF</fullName>
    </submittedName>
</protein>
<dbReference type="SMART" id="SM01022">
    <property type="entry name" value="ASCH"/>
    <property type="match status" value="1"/>
</dbReference>
<dbReference type="InterPro" id="IPR007374">
    <property type="entry name" value="ASCH_domain"/>
</dbReference>
<dbReference type="PANTHER" id="PTHR39203:SF1">
    <property type="entry name" value="CYTOPLASMIC PROTEIN"/>
    <property type="match status" value="1"/>
</dbReference>
<dbReference type="InterPro" id="IPR015947">
    <property type="entry name" value="PUA-like_sf"/>
</dbReference>
<dbReference type="EMBL" id="FTNI01000021">
    <property type="protein sequence ID" value="SIR97536.1"/>
    <property type="molecule type" value="Genomic_DNA"/>
</dbReference>
<dbReference type="Proteomes" id="UP000186096">
    <property type="component" value="Unassembled WGS sequence"/>
</dbReference>
<dbReference type="InterPro" id="IPR009326">
    <property type="entry name" value="DUF984"/>
</dbReference>
<evidence type="ECO:0000313" key="3">
    <source>
        <dbReference type="Proteomes" id="UP000186096"/>
    </source>
</evidence>
<dbReference type="Pfam" id="PF13563">
    <property type="entry name" value="2_5_RNA_ligase2"/>
    <property type="match status" value="1"/>
</dbReference>
<gene>
    <name evidence="2" type="ORF">SAMN05421833_12193</name>
</gene>
<feature type="domain" description="ASCH" evidence="1">
    <location>
        <begin position="180"/>
        <end position="305"/>
    </location>
</feature>
<accession>A0A1N7FBA0</accession>
<evidence type="ECO:0000259" key="1">
    <source>
        <dbReference type="SMART" id="SM01022"/>
    </source>
</evidence>
<keyword evidence="3" id="KW-1185">Reference proteome</keyword>
<organism evidence="2 3">
    <name type="scientific">Microbispora rosea</name>
    <dbReference type="NCBI Taxonomy" id="58117"/>
    <lineage>
        <taxon>Bacteria</taxon>
        <taxon>Bacillati</taxon>
        <taxon>Actinomycetota</taxon>
        <taxon>Actinomycetes</taxon>
        <taxon>Streptosporangiales</taxon>
        <taxon>Streptosporangiaceae</taxon>
        <taxon>Microbispora</taxon>
    </lineage>
</organism>
<dbReference type="PANTHER" id="PTHR39203">
    <property type="entry name" value="CYTOPLASMIC PROTEIN-RELATED"/>
    <property type="match status" value="1"/>
</dbReference>
<dbReference type="Gene3D" id="3.10.400.10">
    <property type="entry name" value="Sulfate adenylyltransferase"/>
    <property type="match status" value="1"/>
</dbReference>
<proteinExistence type="predicted"/>
<dbReference type="AlphaFoldDB" id="A0A1N7FBA0"/>
<dbReference type="RefSeq" id="WP_083744604.1">
    <property type="nucleotide sequence ID" value="NZ_FTNI01000021.1"/>
</dbReference>
<dbReference type="STRING" id="58117.SAMN05421833_12193"/>
<dbReference type="OrthoDB" id="2082235at2"/>
<evidence type="ECO:0000313" key="2">
    <source>
        <dbReference type="EMBL" id="SIR97536.1"/>
    </source>
</evidence>
<dbReference type="InterPro" id="IPR009097">
    <property type="entry name" value="Cyclic_Pdiesterase"/>
</dbReference>
<sequence length="307" mass="32865">MAPFEIGETALVVEVPSAEPLVRGLRERYDPSAAYGMPAHVTVLYPFLPRERLDDGVLRALRDLFAARRPFEVVFGGVGRFPGALYLAPEPDGPLRELTEAVTACRPEAPPYGGRFGDIVPHLTVAEGLDGEAAAGLAADLAAGLPMTTFAGGVTLRVFDGEGWRAEGFFPLGEPPVAEFAFPGPLRDRLVAAILNGGKTATAGLLADYEHCGDPLPVAGRWTALADSAGRRVALLETTQVRVVPIREIDEAFARDEGEGYETVAQWRAAHERFWTGPEMSAVLGGPPVIDDDTPIVAERFRLLGLL</sequence>
<dbReference type="SUPFAM" id="SSF55144">
    <property type="entry name" value="LigT-like"/>
    <property type="match status" value="1"/>
</dbReference>
<name>A0A1N7FBA0_9ACTN</name>
<reference evidence="3" key="1">
    <citation type="submission" date="2017-01" db="EMBL/GenBank/DDBJ databases">
        <authorList>
            <person name="Varghese N."/>
            <person name="Submissions S."/>
        </authorList>
    </citation>
    <scope>NUCLEOTIDE SEQUENCE [LARGE SCALE GENOMIC DNA]</scope>
    <source>
        <strain evidence="3">ATCC 12950</strain>
    </source>
</reference>
<dbReference type="Pfam" id="PF04266">
    <property type="entry name" value="ASCH"/>
    <property type="match status" value="1"/>
</dbReference>